<proteinExistence type="predicted"/>
<gene>
    <name evidence="1" type="ORF">L1987_06565</name>
</gene>
<protein>
    <submittedName>
        <fullName evidence="1">Uncharacterized protein</fullName>
    </submittedName>
</protein>
<reference evidence="2" key="1">
    <citation type="journal article" date="2022" name="Mol. Ecol. Resour.">
        <title>The genomes of chicory, endive, great burdock and yacon provide insights into Asteraceae palaeo-polyploidization history and plant inulin production.</title>
        <authorList>
            <person name="Fan W."/>
            <person name="Wang S."/>
            <person name="Wang H."/>
            <person name="Wang A."/>
            <person name="Jiang F."/>
            <person name="Liu H."/>
            <person name="Zhao H."/>
            <person name="Xu D."/>
            <person name="Zhang Y."/>
        </authorList>
    </citation>
    <scope>NUCLEOTIDE SEQUENCE [LARGE SCALE GENOMIC DNA]</scope>
    <source>
        <strain evidence="2">cv. Yunnan</strain>
    </source>
</reference>
<evidence type="ECO:0000313" key="1">
    <source>
        <dbReference type="EMBL" id="KAI3825089.1"/>
    </source>
</evidence>
<keyword evidence="2" id="KW-1185">Reference proteome</keyword>
<name>A0ACB9JYG6_9ASTR</name>
<comment type="caution">
    <text evidence="1">The sequence shown here is derived from an EMBL/GenBank/DDBJ whole genome shotgun (WGS) entry which is preliminary data.</text>
</comment>
<sequence>MFLRRSRHLQYRSHRDLKQLNKNPAKLNRKGPAPIQLKNFTPSQSPVKFQLPPPSSPPPLPPSILNSLFTSKKERRKKTSSSTPLFPPLSPKAARKHSPKPLVTRLSPFVREKREGQ</sequence>
<accession>A0ACB9JYG6</accession>
<evidence type="ECO:0000313" key="2">
    <source>
        <dbReference type="Proteomes" id="UP001056120"/>
    </source>
</evidence>
<dbReference type="Proteomes" id="UP001056120">
    <property type="component" value="Linkage Group LG02"/>
</dbReference>
<organism evidence="1 2">
    <name type="scientific">Smallanthus sonchifolius</name>
    <dbReference type="NCBI Taxonomy" id="185202"/>
    <lineage>
        <taxon>Eukaryota</taxon>
        <taxon>Viridiplantae</taxon>
        <taxon>Streptophyta</taxon>
        <taxon>Embryophyta</taxon>
        <taxon>Tracheophyta</taxon>
        <taxon>Spermatophyta</taxon>
        <taxon>Magnoliopsida</taxon>
        <taxon>eudicotyledons</taxon>
        <taxon>Gunneridae</taxon>
        <taxon>Pentapetalae</taxon>
        <taxon>asterids</taxon>
        <taxon>campanulids</taxon>
        <taxon>Asterales</taxon>
        <taxon>Asteraceae</taxon>
        <taxon>Asteroideae</taxon>
        <taxon>Heliantheae alliance</taxon>
        <taxon>Millerieae</taxon>
        <taxon>Smallanthus</taxon>
    </lineage>
</organism>
<dbReference type="EMBL" id="CM042019">
    <property type="protein sequence ID" value="KAI3825089.1"/>
    <property type="molecule type" value="Genomic_DNA"/>
</dbReference>
<reference evidence="1 2" key="2">
    <citation type="journal article" date="2022" name="Mol. Ecol. Resour.">
        <title>The genomes of chicory, endive, great burdock and yacon provide insights into Asteraceae paleo-polyploidization history and plant inulin production.</title>
        <authorList>
            <person name="Fan W."/>
            <person name="Wang S."/>
            <person name="Wang H."/>
            <person name="Wang A."/>
            <person name="Jiang F."/>
            <person name="Liu H."/>
            <person name="Zhao H."/>
            <person name="Xu D."/>
            <person name="Zhang Y."/>
        </authorList>
    </citation>
    <scope>NUCLEOTIDE SEQUENCE [LARGE SCALE GENOMIC DNA]</scope>
    <source>
        <strain evidence="2">cv. Yunnan</strain>
        <tissue evidence="1">Leaves</tissue>
    </source>
</reference>